<keyword evidence="2" id="KW-1185">Reference proteome</keyword>
<evidence type="ECO:0000313" key="2">
    <source>
        <dbReference type="Proteomes" id="UP001348817"/>
    </source>
</evidence>
<proteinExistence type="predicted"/>
<evidence type="ECO:0000313" key="1">
    <source>
        <dbReference type="EMBL" id="BDD07759.1"/>
    </source>
</evidence>
<dbReference type="RefSeq" id="WP_338393067.1">
    <property type="nucleotide sequence ID" value="NZ_AP025314.1"/>
</dbReference>
<dbReference type="Gene3D" id="3.10.450.360">
    <property type="match status" value="1"/>
</dbReference>
<accession>A0AAU9D026</accession>
<organism evidence="1 2">
    <name type="scientific">Fulvitalea axinellae</name>
    <dbReference type="NCBI Taxonomy" id="1182444"/>
    <lineage>
        <taxon>Bacteria</taxon>
        <taxon>Pseudomonadati</taxon>
        <taxon>Bacteroidota</taxon>
        <taxon>Cytophagia</taxon>
        <taxon>Cytophagales</taxon>
        <taxon>Persicobacteraceae</taxon>
        <taxon>Fulvitalea</taxon>
    </lineage>
</organism>
<dbReference type="AlphaFoldDB" id="A0AAU9D026"/>
<dbReference type="KEGG" id="fax:FUAX_01910"/>
<name>A0AAU9D026_9BACT</name>
<reference evidence="1 2" key="1">
    <citation type="submission" date="2021-12" db="EMBL/GenBank/DDBJ databases">
        <title>Genome sequencing of bacteria with rrn-lacking chromosome and rrn-plasmid.</title>
        <authorList>
            <person name="Anda M."/>
            <person name="Iwasaki W."/>
        </authorList>
    </citation>
    <scope>NUCLEOTIDE SEQUENCE [LARGE SCALE GENOMIC DNA]</scope>
    <source>
        <strain evidence="1 2">DSM 100852</strain>
    </source>
</reference>
<protein>
    <recommendedName>
        <fullName evidence="3">Lipoprotein</fullName>
    </recommendedName>
</protein>
<dbReference type="EMBL" id="AP025314">
    <property type="protein sequence ID" value="BDD07759.1"/>
    <property type="molecule type" value="Genomic_DNA"/>
</dbReference>
<dbReference type="Proteomes" id="UP001348817">
    <property type="component" value="Chromosome"/>
</dbReference>
<evidence type="ECO:0008006" key="3">
    <source>
        <dbReference type="Google" id="ProtNLM"/>
    </source>
</evidence>
<gene>
    <name evidence="1" type="ORF">FUAX_01910</name>
</gene>
<dbReference type="PROSITE" id="PS51257">
    <property type="entry name" value="PROKAR_LIPOPROTEIN"/>
    <property type="match status" value="1"/>
</dbReference>
<sequence length="224" mass="26124">MRIKRLLFTPKRKALLPVILGLVILLAGCSKETQPGQKTEKHHGLKPGAVPAQIQRDFHLAFPRAESYSWYGYPGTYGWQYNGLHSWGPWTGDYWDYDIWDNGLPPWNSFPTFYEVDFMQDGHSYQSFYSPTGLMILTRRFMDFDELPEAVQNAFEKGPYGHKKLKKKNIQEVIKPGYYTLYRLVIQRGLFKKTLFYTKEGFKTKPSQAFRGYGAPKRPNHDQP</sequence>